<dbReference type="Proteomes" id="UP001107558">
    <property type="component" value="Chromosome 1"/>
</dbReference>
<dbReference type="AlphaFoldDB" id="A0A9J6CJ49"/>
<feature type="compositionally biased region" description="Basic and acidic residues" evidence="3">
    <location>
        <begin position="300"/>
        <end position="309"/>
    </location>
</feature>
<dbReference type="InterPro" id="IPR036898">
    <property type="entry name" value="RNA_pol_Rpb7-like_N_sf"/>
</dbReference>
<accession>A0A9J6CJ49</accession>
<sequence>MVKTKNHYIKYKLAELESYTRNPESCVKKINCTERLRFAPNIVGNLKESILRILSRKIGKYDIKMQGVVLDFRNTKILNILNDIRNDSAYSIINLNSNFYIFAPKKDAIVDGIIKHVNFQNIETIITVVIFRVFNVKVIFKGCIKKSQVRENDVIKIRIKKFHFDNEIPYIEGEMLSSCSNNYVAFNTRKIFEDDSGVSESSLTFELNPLLNIKKEQEDMFDNMSTCPTQSKALKRKRMKSPENIEEAFISKKIKQEPIDFEDTTDTQEFILNIKQEIQNCENKSNKDEINIKNKSVQDANDKLKESSSKKKKEKKKKYRKVEDEFETSLQLLFNSSSIKTEKN</sequence>
<evidence type="ECO:0000256" key="2">
    <source>
        <dbReference type="ARBA" id="ARBA00023163"/>
    </source>
</evidence>
<dbReference type="Gene3D" id="3.30.1490.120">
    <property type="entry name" value="RNA polymerase Rpb7-like, N-terminal domain"/>
    <property type="match status" value="1"/>
</dbReference>
<feature type="region of interest" description="Disordered" evidence="3">
    <location>
        <begin position="293"/>
        <end position="320"/>
    </location>
</feature>
<dbReference type="OrthoDB" id="10250504at2759"/>
<reference evidence="4" key="1">
    <citation type="submission" date="2021-03" db="EMBL/GenBank/DDBJ databases">
        <title>Chromosome level genome of the anhydrobiotic midge Polypedilum vanderplanki.</title>
        <authorList>
            <person name="Yoshida Y."/>
            <person name="Kikawada T."/>
            <person name="Gusev O."/>
        </authorList>
    </citation>
    <scope>NUCLEOTIDE SEQUENCE</scope>
    <source>
        <strain evidence="4">NIAS01</strain>
        <tissue evidence="4">Whole body or cell culture</tissue>
    </source>
</reference>
<name>A0A9J6CJ49_POLVA</name>
<evidence type="ECO:0000256" key="1">
    <source>
        <dbReference type="ARBA" id="ARBA00022478"/>
    </source>
</evidence>
<comment type="caution">
    <text evidence="4">The sequence shown here is derived from an EMBL/GenBank/DDBJ whole genome shotgun (WGS) entry which is preliminary data.</text>
</comment>
<organism evidence="4 5">
    <name type="scientific">Polypedilum vanderplanki</name>
    <name type="common">Sleeping chironomid midge</name>
    <dbReference type="NCBI Taxonomy" id="319348"/>
    <lineage>
        <taxon>Eukaryota</taxon>
        <taxon>Metazoa</taxon>
        <taxon>Ecdysozoa</taxon>
        <taxon>Arthropoda</taxon>
        <taxon>Hexapoda</taxon>
        <taxon>Insecta</taxon>
        <taxon>Pterygota</taxon>
        <taxon>Neoptera</taxon>
        <taxon>Endopterygota</taxon>
        <taxon>Diptera</taxon>
        <taxon>Nematocera</taxon>
        <taxon>Chironomoidea</taxon>
        <taxon>Chironomidae</taxon>
        <taxon>Chironominae</taxon>
        <taxon>Polypedilum</taxon>
        <taxon>Polypedilum</taxon>
    </lineage>
</organism>
<dbReference type="EMBL" id="JADBJN010000001">
    <property type="protein sequence ID" value="KAG5682250.1"/>
    <property type="molecule type" value="Genomic_DNA"/>
</dbReference>
<proteinExistence type="predicted"/>
<evidence type="ECO:0000256" key="3">
    <source>
        <dbReference type="SAM" id="MobiDB-lite"/>
    </source>
</evidence>
<keyword evidence="2" id="KW-0804">Transcription</keyword>
<evidence type="ECO:0008006" key="6">
    <source>
        <dbReference type="Google" id="ProtNLM"/>
    </source>
</evidence>
<keyword evidence="5" id="KW-1185">Reference proteome</keyword>
<evidence type="ECO:0000313" key="5">
    <source>
        <dbReference type="Proteomes" id="UP001107558"/>
    </source>
</evidence>
<dbReference type="GO" id="GO:0000428">
    <property type="term" value="C:DNA-directed RNA polymerase complex"/>
    <property type="evidence" value="ECO:0007669"/>
    <property type="project" value="UniProtKB-KW"/>
</dbReference>
<gene>
    <name evidence="4" type="ORF">PVAND_011614</name>
</gene>
<keyword evidence="1" id="KW-0240">DNA-directed RNA polymerase</keyword>
<evidence type="ECO:0000313" key="4">
    <source>
        <dbReference type="EMBL" id="KAG5682250.1"/>
    </source>
</evidence>
<feature type="compositionally biased region" description="Basic residues" evidence="3">
    <location>
        <begin position="310"/>
        <end position="320"/>
    </location>
</feature>
<protein>
    <recommendedName>
        <fullName evidence="6">DNA-directed RNA polymerase I subunit RPA43</fullName>
    </recommendedName>
</protein>